<dbReference type="GO" id="GO:0003779">
    <property type="term" value="F:actin binding"/>
    <property type="evidence" value="ECO:0007669"/>
    <property type="project" value="InterPro"/>
</dbReference>
<accession>A0A1I8IIB0</accession>
<feature type="region of interest" description="Disordered" evidence="1">
    <location>
        <begin position="1240"/>
        <end position="1259"/>
    </location>
</feature>
<dbReference type="PANTHER" id="PTHR15708:SF4">
    <property type="entry name" value="FI21477P1-RELATED"/>
    <property type="match status" value="1"/>
</dbReference>
<reference evidence="4" key="1">
    <citation type="submission" date="2016-11" db="UniProtKB">
        <authorList>
            <consortium name="WormBaseParasite"/>
        </authorList>
    </citation>
    <scope>IDENTIFICATION</scope>
</reference>
<keyword evidence="3" id="KW-1185">Reference proteome</keyword>
<feature type="compositionally biased region" description="Polar residues" evidence="1">
    <location>
        <begin position="902"/>
        <end position="923"/>
    </location>
</feature>
<feature type="region of interest" description="Disordered" evidence="1">
    <location>
        <begin position="531"/>
        <end position="566"/>
    </location>
</feature>
<feature type="region of interest" description="Disordered" evidence="1">
    <location>
        <begin position="1121"/>
        <end position="1154"/>
    </location>
</feature>
<dbReference type="SUPFAM" id="SSF103657">
    <property type="entry name" value="BAR/IMD domain-like"/>
    <property type="match status" value="1"/>
</dbReference>
<sequence>IKGKIEAKQQPAGTGNKASMGCRISQQLLPAQCPNYHMMEQQARGRMPHHEAEQRQALQLAPAQHRDALGAVQLAPGQVAKMALPLGQQVLADRPLQLQHQAGPDALHDSRRAALLPVLRLVQEDSALPAHEEDGAAAHAVWHGAAEERPLHDQHAGCLHSANELVAGEVHGVLVGQAGVFHGVHVDGHVGRRGCVVEEGEGAVAVQQAGETHRVAQHAGDVGGRGEAADDATVGVGAGLSRSLLEQPLQLVQVYRPLGSGLDANHLGSHLLPGQTHRRHLELQVVDELVYSAGAAAPSEDDGVQIAGPAAVPNNVPGLVPEHGGLQRGDPCGGVRVAVVGQHLVADVVLDEAESPAGGCVVAVNQVPLTERPIERHVGADDGPAPACTACPSMISEASAQRFAELELECSSAGSLFANLVCDMKTGIPLYEELINKAQKLNGAFKVLLTASSAFLDSFQKIADLASSTHGSTKDMGASLTRICLKQRTIESRMRAFSGHLQDSLATPMADKLDDWRRSTGQLEKDRLKELKRHRAEAKKASSESVRLSKKRQSASGGRRGSELEEQLERAMGESHRMQARILDVEQRWLRRARHEGRSRLCFFLACLKPALDILCNLTDEFGHLRDLAERLGQEATPEPPPSPPPQAARGASRSSSSAPSPAPSLNSLGSADSYCARAPPPGAPGGVLLPGMPAHTLRPGSHGASSDSGFISQELPAPPPQQQQQSQQPQAVAPPAPQPPPPPPPLPPAQVPQQLQGRRESPVVGGTAAGAPGGGETEESSGGDSEDEEDQSLYPDQGLPAPVYSNLSELQRTAKRKFSITGGAAGGLLQRSAGSAPAFQQQLQERRVSADYAATSAAAAAVGAAATTGSGGGHTATVSAASVRSGGGGVGRPPIPPELMMQQQLATHRQSSYPGLMQQQHPASRSRSSTASIRTTCRHLRRDSDRLMRLMLLLSASFVPLRCFSKQRSPLAARSNKIDEARMAGRLGSYRRRLRTNCATFQLPRISDSPETAESLFGCYSGAGYCHTERSPRALVEPSQQPIARPELPQLTLIFYDSTMPHHKTAIESRAASKSKISKNDKQKICLLVSSAWKRRGRGRFRTDRRINFCALLRNSLCSPSEPPPPAPLLHPESSAGGGGPAGGLPAAQRQGDLQLSSRPKFASLTVGKFFKTVWASRAGQHGRHAADSKLCAQSILRSAASSAAQAARALEGRALNYFTTACCHSMHTTYTTLLASNQRQSQLPVNRPPQQPNSSRQLFNQPEEKLLPPAPSAASCPQPPRIAPAVRTGNTKASRARPACPVETERQRRQLSALTSHLGLPSLPLLIPFDLGQPPLRRRSAPRSPPASPASASAIRPARAGPHSGEADRPRRVVLNVGGERHEVMWRTLDRLPKTRLGRLRLAGSPEEIRELCDDYSACEGEFYFDRHPKFFHPVLNFYRTGKLHMSDDVCVISFAAELKYWGISEDYFDLCCQHKYHQKKETAEEEIRKDMEAVKWNQRNVEHDFGFGRYGEFKRIVWNILEEPQTSTLARRGGGPELGQRSSARARGEFGAHRQFPSQTGFLRHRRGSAPFIISHSELSAASPTCLSAAPLTFPERPGRGGAVGAAVRFQGASASAAARSANVWQLNERDEFQDFFPILPDVPAPRTPSEIGWSARSVCPGLRLGEAAHFSFYKYERFSPYPGLLRWEAAQRSAHFDIHWVSAEFPASPISHCLLSCWDLLPASCSKTGRPDCIITWPGVRPLSSIKMHGLGCLDSWIRMLGLGCLDSWTRMLAWTGGCLDSWTRMLGLGYLDSWTRMLGLAGAWTPGPECLDWRVPGLLDQNAWTGGCLDSWTRMLGLGCMDSWTRMLGLAGAWTPGPECSDWGAWTPGPECSDWGAWTPGPECKNGQNVLPTLAAVPIEFCMRIRTQTEGSEAISARPSCHSSERYEKLTGRGASRPPRASAASPGTRRPAVSRKAQRAVNR</sequence>
<feature type="compositionally biased region" description="Low complexity" evidence="1">
    <location>
        <begin position="1351"/>
        <end position="1362"/>
    </location>
</feature>
<feature type="domain" description="IMD" evidence="2">
    <location>
        <begin position="401"/>
        <end position="540"/>
    </location>
</feature>
<feature type="region of interest" description="Disordered" evidence="1">
    <location>
        <begin position="1336"/>
        <end position="1373"/>
    </location>
</feature>
<dbReference type="SMART" id="SM00225">
    <property type="entry name" value="BTB"/>
    <property type="match status" value="1"/>
</dbReference>
<evidence type="ECO:0000259" key="2">
    <source>
        <dbReference type="PROSITE" id="PS51338"/>
    </source>
</evidence>
<dbReference type="Gene3D" id="1.20.1270.60">
    <property type="entry name" value="Arfaptin homology (AH) domain/BAR domain"/>
    <property type="match status" value="1"/>
</dbReference>
<dbReference type="InterPro" id="IPR027267">
    <property type="entry name" value="AH/BAR_dom_sf"/>
</dbReference>
<feature type="region of interest" description="Disordered" evidence="1">
    <location>
        <begin position="634"/>
        <end position="804"/>
    </location>
</feature>
<dbReference type="FunFam" id="3.30.710.10:FF:000010">
    <property type="entry name" value="Potassium voltage-gated channel subfamily B member"/>
    <property type="match status" value="1"/>
</dbReference>
<dbReference type="GO" id="GO:0005543">
    <property type="term" value="F:phospholipid binding"/>
    <property type="evidence" value="ECO:0007669"/>
    <property type="project" value="TreeGrafter"/>
</dbReference>
<dbReference type="GO" id="GO:0015629">
    <property type="term" value="C:actin cytoskeleton"/>
    <property type="evidence" value="ECO:0007669"/>
    <property type="project" value="TreeGrafter"/>
</dbReference>
<dbReference type="InterPro" id="IPR003971">
    <property type="entry name" value="K_chnl_volt-dep_Kv5/Kv9"/>
</dbReference>
<dbReference type="PROSITE" id="PS51338">
    <property type="entry name" value="IMD"/>
    <property type="match status" value="1"/>
</dbReference>
<evidence type="ECO:0000313" key="4">
    <source>
        <dbReference type="WBParaSite" id="maker-uti_cns_0012745-snap-gene-0.3-mRNA-1"/>
    </source>
</evidence>
<organism evidence="3 4">
    <name type="scientific">Macrostomum lignano</name>
    <dbReference type="NCBI Taxonomy" id="282301"/>
    <lineage>
        <taxon>Eukaryota</taxon>
        <taxon>Metazoa</taxon>
        <taxon>Spiralia</taxon>
        <taxon>Lophotrochozoa</taxon>
        <taxon>Platyhelminthes</taxon>
        <taxon>Rhabditophora</taxon>
        <taxon>Macrostomorpha</taxon>
        <taxon>Macrostomida</taxon>
        <taxon>Macrostomidae</taxon>
        <taxon>Macrostomum</taxon>
    </lineage>
</organism>
<feature type="compositionally biased region" description="Low complexity" evidence="1">
    <location>
        <begin position="876"/>
        <end position="885"/>
    </location>
</feature>
<feature type="region of interest" description="Disordered" evidence="1">
    <location>
        <begin position="867"/>
        <end position="935"/>
    </location>
</feature>
<dbReference type="GO" id="GO:0051260">
    <property type="term" value="P:protein homooligomerization"/>
    <property type="evidence" value="ECO:0007669"/>
    <property type="project" value="InterPro"/>
</dbReference>
<dbReference type="GO" id="GO:0008076">
    <property type="term" value="C:voltage-gated potassium channel complex"/>
    <property type="evidence" value="ECO:0007669"/>
    <property type="project" value="InterPro"/>
</dbReference>
<dbReference type="WBParaSite" id="maker-uti_cns_0012745-snap-gene-0.3-mRNA-1">
    <property type="protein sequence ID" value="maker-uti_cns_0012745-snap-gene-0.3-mRNA-1"/>
    <property type="gene ID" value="maker-uti_cns_0012745-snap-gene-0.3"/>
</dbReference>
<name>A0A1I8IIB0_9PLAT</name>
<evidence type="ECO:0000313" key="3">
    <source>
        <dbReference type="Proteomes" id="UP000095280"/>
    </source>
</evidence>
<feature type="compositionally biased region" description="Pro residues" evidence="1">
    <location>
        <begin position="733"/>
        <end position="751"/>
    </location>
</feature>
<dbReference type="PANTHER" id="PTHR15708">
    <property type="entry name" value="ACTIN BUNDLING/MISSING IN METASTASIS-RELATED"/>
    <property type="match status" value="1"/>
</dbReference>
<protein>
    <submittedName>
        <fullName evidence="4">IMD domain-containing protein</fullName>
    </submittedName>
</protein>
<dbReference type="InterPro" id="IPR003131">
    <property type="entry name" value="T1-type_BTB"/>
</dbReference>
<feature type="compositionally biased region" description="Low complexity" evidence="1">
    <location>
        <begin position="924"/>
        <end position="935"/>
    </location>
</feature>
<dbReference type="GO" id="GO:0030031">
    <property type="term" value="P:cell projection assembly"/>
    <property type="evidence" value="ECO:0007669"/>
    <property type="project" value="TreeGrafter"/>
</dbReference>
<feature type="compositionally biased region" description="Basic residues" evidence="1">
    <location>
        <begin position="1957"/>
        <end position="1968"/>
    </location>
</feature>
<feature type="compositionally biased region" description="Low complexity" evidence="1">
    <location>
        <begin position="723"/>
        <end position="732"/>
    </location>
</feature>
<feature type="region of interest" description="Disordered" evidence="1">
    <location>
        <begin position="1267"/>
        <end position="1310"/>
    </location>
</feature>
<dbReference type="InterPro" id="IPR030127">
    <property type="entry name" value="MTSS1/MTSS2"/>
</dbReference>
<evidence type="ECO:0000256" key="1">
    <source>
        <dbReference type="SAM" id="MobiDB-lite"/>
    </source>
</evidence>
<dbReference type="Proteomes" id="UP000095280">
    <property type="component" value="Unplaced"/>
</dbReference>
<dbReference type="SUPFAM" id="SSF54695">
    <property type="entry name" value="POZ domain"/>
    <property type="match status" value="1"/>
</dbReference>
<dbReference type="PRINTS" id="PR01494">
    <property type="entry name" value="KV9CHANNEL"/>
</dbReference>
<feature type="compositionally biased region" description="Low complexity" evidence="1">
    <location>
        <begin position="648"/>
        <end position="672"/>
    </location>
</feature>
<feature type="compositionally biased region" description="Pro residues" evidence="1">
    <location>
        <begin position="638"/>
        <end position="647"/>
    </location>
</feature>
<dbReference type="Pfam" id="PF08397">
    <property type="entry name" value="IMD"/>
    <property type="match status" value="1"/>
</dbReference>
<dbReference type="Pfam" id="PF02214">
    <property type="entry name" value="BTB_2"/>
    <property type="match status" value="1"/>
</dbReference>
<dbReference type="InterPro" id="IPR011333">
    <property type="entry name" value="SKP1/BTB/POZ_sf"/>
</dbReference>
<dbReference type="InterPro" id="IPR000210">
    <property type="entry name" value="BTB/POZ_dom"/>
</dbReference>
<feature type="region of interest" description="Disordered" evidence="1">
    <location>
        <begin position="1918"/>
        <end position="1968"/>
    </location>
</feature>
<dbReference type="InterPro" id="IPR013606">
    <property type="entry name" value="I-BAR_dom"/>
</dbReference>
<dbReference type="GO" id="GO:0005249">
    <property type="term" value="F:voltage-gated potassium channel activity"/>
    <property type="evidence" value="ECO:0007669"/>
    <property type="project" value="InterPro"/>
</dbReference>
<dbReference type="Gene3D" id="3.30.710.10">
    <property type="entry name" value="Potassium Channel Kv1.1, Chain A"/>
    <property type="match status" value="1"/>
</dbReference>
<feature type="compositionally biased region" description="Low complexity" evidence="1">
    <location>
        <begin position="1937"/>
        <end position="1956"/>
    </location>
</feature>
<dbReference type="GO" id="GO:0007009">
    <property type="term" value="P:plasma membrane organization"/>
    <property type="evidence" value="ECO:0007669"/>
    <property type="project" value="InterPro"/>
</dbReference>
<feature type="compositionally biased region" description="Acidic residues" evidence="1">
    <location>
        <begin position="777"/>
        <end position="792"/>
    </location>
</feature>
<dbReference type="GO" id="GO:0009898">
    <property type="term" value="C:cytoplasmic side of plasma membrane"/>
    <property type="evidence" value="ECO:0007669"/>
    <property type="project" value="TreeGrafter"/>
</dbReference>
<proteinExistence type="predicted"/>